<feature type="domain" description="SMC hinge" evidence="7">
    <location>
        <begin position="483"/>
        <end position="596"/>
    </location>
</feature>
<comment type="subunit">
    <text evidence="6">Homodimer.</text>
</comment>
<feature type="binding site" evidence="6">
    <location>
        <begin position="32"/>
        <end position="39"/>
    </location>
    <ligand>
        <name>ATP</name>
        <dbReference type="ChEBI" id="CHEBI:30616"/>
    </ligand>
</feature>
<evidence type="ECO:0000313" key="8">
    <source>
        <dbReference type="EMBL" id="GGJ29326.1"/>
    </source>
</evidence>
<keyword evidence="3 6" id="KW-0067">ATP-binding</keyword>
<dbReference type="HAMAP" id="MF_01894">
    <property type="entry name" value="Smc_prok"/>
    <property type="match status" value="1"/>
</dbReference>
<dbReference type="PANTHER" id="PTHR43977">
    <property type="entry name" value="STRUCTURAL MAINTENANCE OF CHROMOSOMES PROTEIN 3"/>
    <property type="match status" value="1"/>
</dbReference>
<keyword evidence="9" id="KW-1185">Reference proteome</keyword>
<protein>
    <recommendedName>
        <fullName evidence="6">Chromosome partition protein Smc</fullName>
    </recommendedName>
</protein>
<dbReference type="EMBL" id="BMOD01000004">
    <property type="protein sequence ID" value="GGJ29326.1"/>
    <property type="molecule type" value="Genomic_DNA"/>
</dbReference>
<evidence type="ECO:0000256" key="5">
    <source>
        <dbReference type="ARBA" id="ARBA00023125"/>
    </source>
</evidence>
<dbReference type="SMART" id="SM00968">
    <property type="entry name" value="SMC_hinge"/>
    <property type="match status" value="1"/>
</dbReference>
<dbReference type="Pfam" id="PF02463">
    <property type="entry name" value="SMC_N"/>
    <property type="match status" value="1"/>
</dbReference>
<dbReference type="Gene3D" id="3.30.70.1620">
    <property type="match status" value="1"/>
</dbReference>
<sequence length="1101" mass="123784">MRIESISLQGFKSFGEKTRIEFVPGINAVIGPNGSGKSNVIEAIRWATHTARVRELRAGNATELIFHGSQGKSSLGLAEVLLELSGLHKSPLPERLNLARRVYRDGDTEQELLGKNVLVRDIQNALRGSGLGPGGLAAIGQGEVSGVVTADSKTLLGYLEEAAGLSALTHREKQTLDRLVEVERHLEQLELVAAGLRERTEQLNREAETARKHSRYTLELQHLQQATHWAKHQGLTRELQDLQTQETALQAEIQQGAEQFTALQNRQEALRLALQAAGVERAEYESTLRLIKNAEERVRDTEKYLDLLQQDQQNLLAEMELLEALPAIEKPAADPVQIEASLRSLKIRLQSAERRLQASEKDLKEAYLQAQEAAREEAQNATLQEEADNLQTLVDQDSENLKTTEEQLTLVRSRLALTEEQYKTTLDAFEMARKNLQLAKNDLSKANNEKAPLERELKRLEVLLNSYARYGEGARNALNSDIEGIIGSVADCLSVPEAYETAITAALGRRLEQVVVQNAQVAQDTIEHLKRSGGRATFLPLDLIRSRVRPDSRLLAERGVLGYAHNKCPSDPPLISEHLLGDTLMVQDHPTAIRIARSHAQRPRLVTLDGEVIEATGAVTGGKLKDSGLTVLADQRRYHDLQDELDDLDRKADRARKQERSLEESLKQLEDQVRDLRLKHQQEKGQEAQLERTLTQAAARRDALQRQLRSVQGRMHAEAGTTSPAGVQVLEEATAQIRQDLETMRQQEQQFTSELHGVKEQHTAYQHHQQELQRLSSTREKHQRLNGQIQGYLLNLDNHQRELGTHQSKLQALSKPELAPLEKEYRQISEQHAALTRKVADLQRTLENTRLNLARKETQRQEIGEVTPPEQMPEGDLRNWTSRIQTLERLLLDLGAINALAEQEHQHESQRLQVMESDIQDTRNAIQQIREALKDLRQDIHNKLYLAFDRVKTAFSSYAQELLGGLGELQLERDETGKPTGMGMVVQPRSKRTRNIHLLSAGERTMVGLAFLFALSEAPEDQRGLPIAILDEVDAPLDEANIRRFTHFLKLLASKGSQFILVTHQKATMEIAHALWGVTTDAKGVSRTFSIKNSDIETFVQ</sequence>
<dbReference type="Gene3D" id="3.40.50.300">
    <property type="entry name" value="P-loop containing nucleotide triphosphate hydrolases"/>
    <property type="match status" value="2"/>
</dbReference>
<name>A0ABQ2D131_9DEIO</name>
<keyword evidence="1 6" id="KW-0963">Cytoplasm</keyword>
<evidence type="ECO:0000256" key="6">
    <source>
        <dbReference type="HAMAP-Rule" id="MF_01894"/>
    </source>
</evidence>
<dbReference type="InterPro" id="IPR011890">
    <property type="entry name" value="SMC_prok"/>
</dbReference>
<evidence type="ECO:0000256" key="4">
    <source>
        <dbReference type="ARBA" id="ARBA00023054"/>
    </source>
</evidence>
<dbReference type="SUPFAM" id="SSF75553">
    <property type="entry name" value="Smc hinge domain"/>
    <property type="match status" value="1"/>
</dbReference>
<keyword evidence="5 6" id="KW-0238">DNA-binding</keyword>
<dbReference type="RefSeq" id="WP_189001845.1">
    <property type="nucleotide sequence ID" value="NZ_BMOD01000004.1"/>
</dbReference>
<comment type="similarity">
    <text evidence="6">Belongs to the SMC family.</text>
</comment>
<evidence type="ECO:0000313" key="9">
    <source>
        <dbReference type="Proteomes" id="UP000632222"/>
    </source>
</evidence>
<reference evidence="9" key="1">
    <citation type="journal article" date="2019" name="Int. J. Syst. Evol. Microbiol.">
        <title>The Global Catalogue of Microorganisms (GCM) 10K type strain sequencing project: providing services to taxonomists for standard genome sequencing and annotation.</title>
        <authorList>
            <consortium name="The Broad Institute Genomics Platform"/>
            <consortium name="The Broad Institute Genome Sequencing Center for Infectious Disease"/>
            <person name="Wu L."/>
            <person name="Ma J."/>
        </authorList>
    </citation>
    <scope>NUCLEOTIDE SEQUENCE [LARGE SCALE GENOMIC DNA]</scope>
    <source>
        <strain evidence="9">JCM 14370</strain>
    </source>
</reference>
<dbReference type="SUPFAM" id="SSF52540">
    <property type="entry name" value="P-loop containing nucleoside triphosphate hydrolases"/>
    <property type="match status" value="1"/>
</dbReference>
<feature type="coiled-coil region" evidence="6">
    <location>
        <begin position="631"/>
        <end position="859"/>
    </location>
</feature>
<comment type="domain">
    <text evidence="6">Contains large globular domains required for ATP hydrolysis at each terminus and a third globular domain forming a flexible hinge near the middle of the molecule. These domains are separated by coiled-coil structures.</text>
</comment>
<keyword evidence="4 6" id="KW-0175">Coiled coil</keyword>
<dbReference type="Gene3D" id="1.20.1060.20">
    <property type="match status" value="1"/>
</dbReference>
<evidence type="ECO:0000256" key="3">
    <source>
        <dbReference type="ARBA" id="ARBA00022840"/>
    </source>
</evidence>
<evidence type="ECO:0000259" key="7">
    <source>
        <dbReference type="SMART" id="SM00968"/>
    </source>
</evidence>
<comment type="caution">
    <text evidence="8">The sequence shown here is derived from an EMBL/GenBank/DDBJ whole genome shotgun (WGS) entry which is preliminary data.</text>
</comment>
<dbReference type="InterPro" id="IPR027417">
    <property type="entry name" value="P-loop_NTPase"/>
</dbReference>
<feature type="coiled-coil region" evidence="6">
    <location>
        <begin position="179"/>
        <end position="259"/>
    </location>
</feature>
<feature type="coiled-coil region" evidence="6">
    <location>
        <begin position="912"/>
        <end position="939"/>
    </location>
</feature>
<gene>
    <name evidence="6" type="primary">smc</name>
    <name evidence="8" type="ORF">GCM10008938_14310</name>
</gene>
<evidence type="ECO:0000256" key="1">
    <source>
        <dbReference type="ARBA" id="ARBA00022490"/>
    </source>
</evidence>
<keyword evidence="2 6" id="KW-0547">Nucleotide-binding</keyword>
<comment type="subcellular location">
    <subcellularLocation>
        <location evidence="6">Cytoplasm</location>
    </subcellularLocation>
</comment>
<dbReference type="Proteomes" id="UP000632222">
    <property type="component" value="Unassembled WGS sequence"/>
</dbReference>
<dbReference type="InterPro" id="IPR010935">
    <property type="entry name" value="SMC_hinge"/>
</dbReference>
<dbReference type="Pfam" id="PF06470">
    <property type="entry name" value="SMC_hinge"/>
    <property type="match status" value="1"/>
</dbReference>
<comment type="function">
    <text evidence="6">Required for chromosome condensation and partitioning.</text>
</comment>
<accession>A0ABQ2D131</accession>
<organism evidence="8 9">
    <name type="scientific">Deinococcus roseus</name>
    <dbReference type="NCBI Taxonomy" id="392414"/>
    <lineage>
        <taxon>Bacteria</taxon>
        <taxon>Thermotogati</taxon>
        <taxon>Deinococcota</taxon>
        <taxon>Deinococci</taxon>
        <taxon>Deinococcales</taxon>
        <taxon>Deinococcaceae</taxon>
        <taxon>Deinococcus</taxon>
    </lineage>
</organism>
<dbReference type="InterPro" id="IPR024704">
    <property type="entry name" value="SMC"/>
</dbReference>
<dbReference type="InterPro" id="IPR003395">
    <property type="entry name" value="RecF/RecN/SMC_N"/>
</dbReference>
<proteinExistence type="inferred from homology"/>
<feature type="coiled-coil region" evidence="6">
    <location>
        <begin position="291"/>
        <end position="463"/>
    </location>
</feature>
<dbReference type="PIRSF" id="PIRSF005719">
    <property type="entry name" value="SMC"/>
    <property type="match status" value="1"/>
</dbReference>
<dbReference type="InterPro" id="IPR036277">
    <property type="entry name" value="SMC_hinge_sf"/>
</dbReference>
<evidence type="ECO:0000256" key="2">
    <source>
        <dbReference type="ARBA" id="ARBA00022741"/>
    </source>
</evidence>